<sequence>MPSKRKIPMTDDSLCAFSILNEIFRSTLKEFDKECKKVPTDVLPLSTILEPKIFSAGIQLAEKKLVKAIIPIKQQQKPFRRRARPKTRKYSDFVVRDPPKKDMPSPNDIPIQNDEKMFDNVRFFEVVNNKSKYGSEFVLPSANYCTCKYFQVNVLKMGQKWICAHLIAARFGLHRGTVIEDKTPEKNFAR</sequence>
<dbReference type="PANTHER" id="PTHR28498">
    <property type="entry name" value="ZINC FINGER SWIM DOMAIN-CONTAINING PROTEIN 7"/>
    <property type="match status" value="1"/>
</dbReference>
<keyword evidence="1" id="KW-0862">Zinc</keyword>
<dbReference type="PANTHER" id="PTHR28498:SF1">
    <property type="entry name" value="ZINC FINGER SWIM DOMAIN-CONTAINING PROTEIN 7"/>
    <property type="match status" value="1"/>
</dbReference>
<keyword evidence="1" id="KW-0863">Zinc-finger</keyword>
<dbReference type="GO" id="GO:0008270">
    <property type="term" value="F:zinc ion binding"/>
    <property type="evidence" value="ECO:0007669"/>
    <property type="project" value="UniProtKB-KW"/>
</dbReference>
<gene>
    <name evidence="3" type="ORF">CAUJ_LOCUS4301</name>
</gene>
<dbReference type="Pfam" id="PF04434">
    <property type="entry name" value="SWIM"/>
    <property type="match status" value="1"/>
</dbReference>
<accession>A0A8S1GZ81</accession>
<proteinExistence type="predicted"/>
<name>A0A8S1GZ81_9PELO</name>
<comment type="caution">
    <text evidence="3">The sequence shown here is derived from an EMBL/GenBank/DDBJ whole genome shotgun (WGS) entry which is preliminary data.</text>
</comment>
<keyword evidence="1" id="KW-0479">Metal-binding</keyword>
<dbReference type="GO" id="GO:0000724">
    <property type="term" value="P:double-strand break repair via homologous recombination"/>
    <property type="evidence" value="ECO:0007669"/>
    <property type="project" value="TreeGrafter"/>
</dbReference>
<keyword evidence="4" id="KW-1185">Reference proteome</keyword>
<dbReference type="InterPro" id="IPR007527">
    <property type="entry name" value="Znf_SWIM"/>
</dbReference>
<dbReference type="OrthoDB" id="337581at2759"/>
<dbReference type="GO" id="GO:0097196">
    <property type="term" value="C:Shu complex"/>
    <property type="evidence" value="ECO:0007669"/>
    <property type="project" value="TreeGrafter"/>
</dbReference>
<dbReference type="EMBL" id="CAJGYM010000008">
    <property type="protein sequence ID" value="CAD6188382.1"/>
    <property type="molecule type" value="Genomic_DNA"/>
</dbReference>
<evidence type="ECO:0000256" key="1">
    <source>
        <dbReference type="PROSITE-ProRule" id="PRU00325"/>
    </source>
</evidence>
<evidence type="ECO:0000313" key="3">
    <source>
        <dbReference type="EMBL" id="CAD6188382.1"/>
    </source>
</evidence>
<evidence type="ECO:0000313" key="4">
    <source>
        <dbReference type="Proteomes" id="UP000835052"/>
    </source>
</evidence>
<protein>
    <recommendedName>
        <fullName evidence="2">SWIM-type domain-containing protein</fullName>
    </recommendedName>
</protein>
<evidence type="ECO:0000259" key="2">
    <source>
        <dbReference type="PROSITE" id="PS50966"/>
    </source>
</evidence>
<reference evidence="3" key="1">
    <citation type="submission" date="2020-10" db="EMBL/GenBank/DDBJ databases">
        <authorList>
            <person name="Kikuchi T."/>
        </authorList>
    </citation>
    <scope>NUCLEOTIDE SEQUENCE</scope>
    <source>
        <strain evidence="3">NKZ352</strain>
    </source>
</reference>
<organism evidence="3 4">
    <name type="scientific">Caenorhabditis auriculariae</name>
    <dbReference type="NCBI Taxonomy" id="2777116"/>
    <lineage>
        <taxon>Eukaryota</taxon>
        <taxon>Metazoa</taxon>
        <taxon>Ecdysozoa</taxon>
        <taxon>Nematoda</taxon>
        <taxon>Chromadorea</taxon>
        <taxon>Rhabditida</taxon>
        <taxon>Rhabditina</taxon>
        <taxon>Rhabditomorpha</taxon>
        <taxon>Rhabditoidea</taxon>
        <taxon>Rhabditidae</taxon>
        <taxon>Peloderinae</taxon>
        <taxon>Caenorhabditis</taxon>
    </lineage>
</organism>
<dbReference type="Proteomes" id="UP000835052">
    <property type="component" value="Unassembled WGS sequence"/>
</dbReference>
<feature type="domain" description="SWIM-type" evidence="2">
    <location>
        <begin position="133"/>
        <end position="174"/>
    </location>
</feature>
<dbReference type="AlphaFoldDB" id="A0A8S1GZ81"/>
<dbReference type="PROSITE" id="PS50966">
    <property type="entry name" value="ZF_SWIM"/>
    <property type="match status" value="1"/>
</dbReference>